<feature type="non-terminal residue" evidence="2">
    <location>
        <position position="212"/>
    </location>
</feature>
<accession>A0A3S1AZU9</accession>
<protein>
    <recommendedName>
        <fullName evidence="4">Reverse transcriptase domain-containing protein</fullName>
    </recommendedName>
</protein>
<dbReference type="OrthoDB" id="6152674at2759"/>
<evidence type="ECO:0000313" key="3">
    <source>
        <dbReference type="Proteomes" id="UP000271974"/>
    </source>
</evidence>
<dbReference type="EMBL" id="RQTK01003485">
    <property type="protein sequence ID" value="RUS68413.1"/>
    <property type="molecule type" value="Genomic_DNA"/>
</dbReference>
<gene>
    <name evidence="2" type="ORF">EGW08_023825</name>
</gene>
<evidence type="ECO:0000313" key="2">
    <source>
        <dbReference type="EMBL" id="RUS68413.1"/>
    </source>
</evidence>
<feature type="region of interest" description="Disordered" evidence="1">
    <location>
        <begin position="1"/>
        <end position="60"/>
    </location>
</feature>
<comment type="caution">
    <text evidence="2">The sequence shown here is derived from an EMBL/GenBank/DDBJ whole genome shotgun (WGS) entry which is preliminary data.</text>
</comment>
<dbReference type="InterPro" id="IPR052560">
    <property type="entry name" value="RdDP_mobile_element"/>
</dbReference>
<dbReference type="AlphaFoldDB" id="A0A3S1AZU9"/>
<organism evidence="2 3">
    <name type="scientific">Elysia chlorotica</name>
    <name type="common">Eastern emerald elysia</name>
    <name type="synonym">Sea slug</name>
    <dbReference type="NCBI Taxonomy" id="188477"/>
    <lineage>
        <taxon>Eukaryota</taxon>
        <taxon>Metazoa</taxon>
        <taxon>Spiralia</taxon>
        <taxon>Lophotrochozoa</taxon>
        <taxon>Mollusca</taxon>
        <taxon>Gastropoda</taxon>
        <taxon>Heterobranchia</taxon>
        <taxon>Euthyneura</taxon>
        <taxon>Panpulmonata</taxon>
        <taxon>Sacoglossa</taxon>
        <taxon>Placobranchoidea</taxon>
        <taxon>Plakobranchidae</taxon>
        <taxon>Elysia</taxon>
    </lineage>
</organism>
<proteinExistence type="predicted"/>
<sequence>MVSTGQRTEDLSPAASETIPRGARKNYRPYWTEELQGLEDEMSTTRQEVEDNPSPKTNDAYKAACDTYKTAYTQAARKNWMEKTESLNLDRSGHKLWKLARAMNDETVRPAQIVIDHQQNTLTGQKAANCFVDNYAQVSSVDVPKEHNDWIRRELRNLKRDESPETIMNKPFNEKEMKEALNTLPQKKSPGPDKITNEMLKNLGRKANNKLL</sequence>
<name>A0A3S1AZU9_ELYCH</name>
<dbReference type="PANTHER" id="PTHR36688">
    <property type="entry name" value="ENDO/EXONUCLEASE/PHOSPHATASE DOMAIN-CONTAINING PROTEIN"/>
    <property type="match status" value="1"/>
</dbReference>
<keyword evidence="3" id="KW-1185">Reference proteome</keyword>
<dbReference type="Proteomes" id="UP000271974">
    <property type="component" value="Unassembled WGS sequence"/>
</dbReference>
<evidence type="ECO:0008006" key="4">
    <source>
        <dbReference type="Google" id="ProtNLM"/>
    </source>
</evidence>
<reference evidence="2 3" key="1">
    <citation type="submission" date="2019-01" db="EMBL/GenBank/DDBJ databases">
        <title>A draft genome assembly of the solar-powered sea slug Elysia chlorotica.</title>
        <authorList>
            <person name="Cai H."/>
            <person name="Li Q."/>
            <person name="Fang X."/>
            <person name="Li J."/>
            <person name="Curtis N.E."/>
            <person name="Altenburger A."/>
            <person name="Shibata T."/>
            <person name="Feng M."/>
            <person name="Maeda T."/>
            <person name="Schwartz J.A."/>
            <person name="Shigenobu S."/>
            <person name="Lundholm N."/>
            <person name="Nishiyama T."/>
            <person name="Yang H."/>
            <person name="Hasebe M."/>
            <person name="Li S."/>
            <person name="Pierce S.K."/>
            <person name="Wang J."/>
        </authorList>
    </citation>
    <scope>NUCLEOTIDE SEQUENCE [LARGE SCALE GENOMIC DNA]</scope>
    <source>
        <strain evidence="2">EC2010</strain>
        <tissue evidence="2">Whole organism of an adult</tissue>
    </source>
</reference>
<evidence type="ECO:0000256" key="1">
    <source>
        <dbReference type="SAM" id="MobiDB-lite"/>
    </source>
</evidence>
<dbReference type="PANTHER" id="PTHR36688:SF1">
    <property type="entry name" value="ENDONUCLEASE_EXONUCLEASE_PHOSPHATASE DOMAIN-CONTAINING PROTEIN"/>
    <property type="match status" value="1"/>
</dbReference>